<dbReference type="Proteomes" id="UP000000328">
    <property type="component" value="Chromosome"/>
</dbReference>
<dbReference type="GeneID" id="92875323"/>
<dbReference type="PATRIC" id="fig|749927.5.peg.8001"/>
<reference evidence="1 2" key="1">
    <citation type="journal article" date="2010" name="Cell Res.">
        <title>Complete genome sequence of the rifamycin SV-producing Amycolatopsis mediterranei U32 revealed its genetic characteristics in phylogeny and metabolism.</title>
        <authorList>
            <person name="Zhao W."/>
            <person name="Zhong Y."/>
            <person name="Yuan H."/>
            <person name="Wang J."/>
            <person name="Zheng H."/>
            <person name="Wang Y."/>
            <person name="Cen X."/>
            <person name="Xu F."/>
            <person name="Bai J."/>
            <person name="Han X."/>
            <person name="Lu G."/>
            <person name="Zhu Y."/>
            <person name="Shao Z."/>
            <person name="Yan H."/>
            <person name="Li C."/>
            <person name="Peng N."/>
            <person name="Zhang Z."/>
            <person name="Zhang Y."/>
            <person name="Lin W."/>
            <person name="Fan Y."/>
            <person name="Qin Z."/>
            <person name="Hu Y."/>
            <person name="Zhu B."/>
            <person name="Wang S."/>
            <person name="Ding X."/>
            <person name="Zhao G.P."/>
        </authorList>
    </citation>
    <scope>NUCLEOTIDE SEQUENCE [LARGE SCALE GENOMIC DNA]</scope>
    <source>
        <strain evidence="2">U-32</strain>
    </source>
</reference>
<evidence type="ECO:0000313" key="2">
    <source>
        <dbReference type="Proteomes" id="UP000000328"/>
    </source>
</evidence>
<name>A0A0H3DFB7_AMYMU</name>
<dbReference type="AlphaFoldDB" id="A0A0H3DFB7"/>
<evidence type="ECO:0000313" key="1">
    <source>
        <dbReference type="EMBL" id="ADJ49406.1"/>
    </source>
</evidence>
<proteinExistence type="predicted"/>
<dbReference type="SUPFAM" id="SSF48239">
    <property type="entry name" value="Terpenoid cyclases/Protein prenyltransferases"/>
    <property type="match status" value="1"/>
</dbReference>
<dbReference type="EMBL" id="CP002000">
    <property type="protein sequence ID" value="ADJ49406.1"/>
    <property type="molecule type" value="Genomic_DNA"/>
</dbReference>
<dbReference type="eggNOG" id="COG3612">
    <property type="taxonomic scope" value="Bacteria"/>
</dbReference>
<dbReference type="KEGG" id="amd:AMED_7698"/>
<organism evidence="1 2">
    <name type="scientific">Amycolatopsis mediterranei (strain U-32)</name>
    <dbReference type="NCBI Taxonomy" id="749927"/>
    <lineage>
        <taxon>Bacteria</taxon>
        <taxon>Bacillati</taxon>
        <taxon>Actinomycetota</taxon>
        <taxon>Actinomycetes</taxon>
        <taxon>Pseudonocardiales</taxon>
        <taxon>Pseudonocardiaceae</taxon>
        <taxon>Amycolatopsis</taxon>
    </lineage>
</organism>
<protein>
    <submittedName>
        <fullName evidence="1">Uncharacterized protein</fullName>
    </submittedName>
</protein>
<sequence length="295" mass="31135">MSVNLPAAASFMATHARLLDRRRFELLGGATGADAVLAAVDGYRNADGGYGWGLEPDLRAPESQPGGALHAFEVFEEIAPATTPHAAKLCDWLATASRPDGGLPFALPVADPAGCAPFWVQADPAEATLQSTAFTAGVALRVARHDRAVREHPWLAAATRYCFRAIRELSAPPHAIALSFAVQFADAAHELHGEAPALLDHLAAFVPADGLAPVDGGSEGETLRALDFAPLPDRPARALFADDVIEAELRRLAAAQQDDGGWRVDFASFSPAAALEWRGYATVRAAAILQRHGLA</sequence>
<accession>A0A0H3DFB7</accession>
<dbReference type="HOGENOM" id="CLU_051344_0_0_11"/>
<gene>
    <name evidence="1" type="ordered locus">AMED_7698</name>
</gene>
<dbReference type="RefSeq" id="WP_013229446.1">
    <property type="nucleotide sequence ID" value="NC_014318.1"/>
</dbReference>
<dbReference type="InterPro" id="IPR008930">
    <property type="entry name" value="Terpenoid_cyclase/PrenylTrfase"/>
</dbReference>
<dbReference type="OrthoDB" id="3286086at2"/>